<comment type="caution">
    <text evidence="1">The sequence shown here is derived from an EMBL/GenBank/DDBJ whole genome shotgun (WGS) entry which is preliminary data.</text>
</comment>
<keyword evidence="2" id="KW-1185">Reference proteome</keyword>
<reference evidence="1 2" key="2">
    <citation type="journal article" date="2022" name="Mol. Ecol. Resour.">
        <title>The genomes of chicory, endive, great burdock and yacon provide insights into Asteraceae paleo-polyploidization history and plant inulin production.</title>
        <authorList>
            <person name="Fan W."/>
            <person name="Wang S."/>
            <person name="Wang H."/>
            <person name="Wang A."/>
            <person name="Jiang F."/>
            <person name="Liu H."/>
            <person name="Zhao H."/>
            <person name="Xu D."/>
            <person name="Zhang Y."/>
        </authorList>
    </citation>
    <scope>NUCLEOTIDE SEQUENCE [LARGE SCALE GENOMIC DNA]</scope>
    <source>
        <strain evidence="2">cv. Yunnan</strain>
        <tissue evidence="1">Leaves</tissue>
    </source>
</reference>
<dbReference type="Proteomes" id="UP001056120">
    <property type="component" value="Linkage Group LG12"/>
</dbReference>
<evidence type="ECO:0000313" key="2">
    <source>
        <dbReference type="Proteomes" id="UP001056120"/>
    </source>
</evidence>
<reference evidence="2" key="1">
    <citation type="journal article" date="2022" name="Mol. Ecol. Resour.">
        <title>The genomes of chicory, endive, great burdock and yacon provide insights into Asteraceae palaeo-polyploidization history and plant inulin production.</title>
        <authorList>
            <person name="Fan W."/>
            <person name="Wang S."/>
            <person name="Wang H."/>
            <person name="Wang A."/>
            <person name="Jiang F."/>
            <person name="Liu H."/>
            <person name="Zhao H."/>
            <person name="Xu D."/>
            <person name="Zhang Y."/>
        </authorList>
    </citation>
    <scope>NUCLEOTIDE SEQUENCE [LARGE SCALE GENOMIC DNA]</scope>
    <source>
        <strain evidence="2">cv. Yunnan</strain>
    </source>
</reference>
<organism evidence="1 2">
    <name type="scientific">Smallanthus sonchifolius</name>
    <dbReference type="NCBI Taxonomy" id="185202"/>
    <lineage>
        <taxon>Eukaryota</taxon>
        <taxon>Viridiplantae</taxon>
        <taxon>Streptophyta</taxon>
        <taxon>Embryophyta</taxon>
        <taxon>Tracheophyta</taxon>
        <taxon>Spermatophyta</taxon>
        <taxon>Magnoliopsida</taxon>
        <taxon>eudicotyledons</taxon>
        <taxon>Gunneridae</taxon>
        <taxon>Pentapetalae</taxon>
        <taxon>asterids</taxon>
        <taxon>campanulids</taxon>
        <taxon>Asterales</taxon>
        <taxon>Asteraceae</taxon>
        <taxon>Asteroideae</taxon>
        <taxon>Heliantheae alliance</taxon>
        <taxon>Millerieae</taxon>
        <taxon>Smallanthus</taxon>
    </lineage>
</organism>
<evidence type="ECO:0000313" key="1">
    <source>
        <dbReference type="EMBL" id="KAI3794189.1"/>
    </source>
</evidence>
<sequence length="67" mass="7593">MLQVFRHGLLHLLLEPAFQSFVSWPSYISCKPGSCETHVLCVHLLVLLSIEVAKWVVWLGQNMKSTA</sequence>
<protein>
    <submittedName>
        <fullName evidence="1">Uncharacterized protein</fullName>
    </submittedName>
</protein>
<proteinExistence type="predicted"/>
<gene>
    <name evidence="1" type="ORF">L1987_36818</name>
</gene>
<name>A0ACB9HEG3_9ASTR</name>
<accession>A0ACB9HEG3</accession>
<dbReference type="EMBL" id="CM042029">
    <property type="protein sequence ID" value="KAI3794189.1"/>
    <property type="molecule type" value="Genomic_DNA"/>
</dbReference>